<keyword evidence="3" id="KW-1185">Reference proteome</keyword>
<evidence type="ECO:0000313" key="2">
    <source>
        <dbReference type="EMBL" id="EAR95337.3"/>
    </source>
</evidence>
<dbReference type="HOGENOM" id="CLU_013044_1_1_1"/>
<keyword evidence="1" id="KW-0472">Membrane</keyword>
<reference evidence="3" key="1">
    <citation type="journal article" date="2006" name="PLoS Biol.">
        <title>Macronuclear genome sequence of the ciliate Tetrahymena thermophila, a model eukaryote.</title>
        <authorList>
            <person name="Eisen J.A."/>
            <person name="Coyne R.S."/>
            <person name="Wu M."/>
            <person name="Wu D."/>
            <person name="Thiagarajan M."/>
            <person name="Wortman J.R."/>
            <person name="Badger J.H."/>
            <person name="Ren Q."/>
            <person name="Amedeo P."/>
            <person name="Jones K.M."/>
            <person name="Tallon L.J."/>
            <person name="Delcher A.L."/>
            <person name="Salzberg S.L."/>
            <person name="Silva J.C."/>
            <person name="Haas B.J."/>
            <person name="Majoros W.H."/>
            <person name="Farzad M."/>
            <person name="Carlton J.M."/>
            <person name="Smith R.K. Jr."/>
            <person name="Garg J."/>
            <person name="Pearlman R.E."/>
            <person name="Karrer K.M."/>
            <person name="Sun L."/>
            <person name="Manning G."/>
            <person name="Elde N.C."/>
            <person name="Turkewitz A.P."/>
            <person name="Asai D.J."/>
            <person name="Wilkes D.E."/>
            <person name="Wang Y."/>
            <person name="Cai H."/>
            <person name="Collins K."/>
            <person name="Stewart B.A."/>
            <person name="Lee S.R."/>
            <person name="Wilamowska K."/>
            <person name="Weinberg Z."/>
            <person name="Ruzzo W.L."/>
            <person name="Wloga D."/>
            <person name="Gaertig J."/>
            <person name="Frankel J."/>
            <person name="Tsao C.-C."/>
            <person name="Gorovsky M.A."/>
            <person name="Keeling P.J."/>
            <person name="Waller R.F."/>
            <person name="Patron N.J."/>
            <person name="Cherry J.M."/>
            <person name="Stover N.A."/>
            <person name="Krieger C.J."/>
            <person name="del Toro C."/>
            <person name="Ryder H.F."/>
            <person name="Williamson S.C."/>
            <person name="Barbeau R.A."/>
            <person name="Hamilton E.P."/>
            <person name="Orias E."/>
        </authorList>
    </citation>
    <scope>NUCLEOTIDE SEQUENCE [LARGE SCALE GENOMIC DNA]</scope>
    <source>
        <strain evidence="3">SB210</strain>
    </source>
</reference>
<feature type="transmembrane region" description="Helical" evidence="1">
    <location>
        <begin position="31"/>
        <end position="53"/>
    </location>
</feature>
<dbReference type="RefSeq" id="XP_001015582.3">
    <property type="nucleotide sequence ID" value="XM_001015582.3"/>
</dbReference>
<protein>
    <submittedName>
        <fullName evidence="2">Transmembrane protein, putative</fullName>
    </submittedName>
</protein>
<keyword evidence="1 2" id="KW-0812">Transmembrane</keyword>
<accession>Q23GC3</accession>
<dbReference type="InParanoid" id="Q23GC3"/>
<dbReference type="Proteomes" id="UP000009168">
    <property type="component" value="Unassembled WGS sequence"/>
</dbReference>
<sequence length="257" mass="29891">MNYLIKFDFFSSNFNFYLTNKQNKRGTFQGALVSLSILVVVLSYFIYLILQFLNNQIDPKFRSQIFVTDEPTEISLRNDLLAFQYQVDAFNSLDTLQKQNNKTYLVPIAFFLYPNQNDNTYISLNFTECSSVKLQGYKCIDFSNLSNYSLILDGKQNYYSQIYLFFYPCPVVDAFKTTMPDNCANQTEIENLVDLNAAGLNLKLTKVSQGFIIQSDSQYSGPINYNLENNVFSNKFNLPYIQIILYILRDIEEKQFV</sequence>
<gene>
    <name evidence="2" type="ORF">TTHERM_00074430</name>
</gene>
<proteinExistence type="predicted"/>
<evidence type="ECO:0000313" key="3">
    <source>
        <dbReference type="Proteomes" id="UP000009168"/>
    </source>
</evidence>
<organism evidence="2 3">
    <name type="scientific">Tetrahymena thermophila (strain SB210)</name>
    <dbReference type="NCBI Taxonomy" id="312017"/>
    <lineage>
        <taxon>Eukaryota</taxon>
        <taxon>Sar</taxon>
        <taxon>Alveolata</taxon>
        <taxon>Ciliophora</taxon>
        <taxon>Intramacronucleata</taxon>
        <taxon>Oligohymenophorea</taxon>
        <taxon>Hymenostomatida</taxon>
        <taxon>Tetrahymenina</taxon>
        <taxon>Tetrahymenidae</taxon>
        <taxon>Tetrahymena</taxon>
    </lineage>
</organism>
<dbReference type="EMBL" id="GG662704">
    <property type="protein sequence ID" value="EAR95337.3"/>
    <property type="molecule type" value="Genomic_DNA"/>
</dbReference>
<dbReference type="GeneID" id="7845082"/>
<dbReference type="KEGG" id="tet:TTHERM_00074430"/>
<keyword evidence="1" id="KW-1133">Transmembrane helix</keyword>
<name>Q23GC3_TETTS</name>
<dbReference type="AlphaFoldDB" id="Q23GC3"/>
<evidence type="ECO:0000256" key="1">
    <source>
        <dbReference type="SAM" id="Phobius"/>
    </source>
</evidence>